<dbReference type="PANTHER" id="PTHR33067:SF9">
    <property type="entry name" value="RNA-DIRECTED DNA POLYMERASE"/>
    <property type="match status" value="1"/>
</dbReference>
<dbReference type="Pfam" id="PF03732">
    <property type="entry name" value="Retrotrans_gag"/>
    <property type="match status" value="1"/>
</dbReference>
<dbReference type="InterPro" id="IPR021109">
    <property type="entry name" value="Peptidase_aspartic_dom_sf"/>
</dbReference>
<gene>
    <name evidence="3" type="ORF">Tco_0910809</name>
</gene>
<reference evidence="3" key="1">
    <citation type="journal article" date="2022" name="Int. J. Mol. Sci.">
        <title>Draft Genome of Tanacetum Coccineum: Genomic Comparison of Closely Related Tanacetum-Family Plants.</title>
        <authorList>
            <person name="Yamashiro T."/>
            <person name="Shiraishi A."/>
            <person name="Nakayama K."/>
            <person name="Satake H."/>
        </authorList>
    </citation>
    <scope>NUCLEOTIDE SEQUENCE</scope>
</reference>
<dbReference type="InterPro" id="IPR005162">
    <property type="entry name" value="Retrotrans_gag_dom"/>
</dbReference>
<feature type="compositionally biased region" description="Low complexity" evidence="1">
    <location>
        <begin position="328"/>
        <end position="370"/>
    </location>
</feature>
<keyword evidence="4" id="KW-1185">Reference proteome</keyword>
<dbReference type="EMBL" id="BQNB010014633">
    <property type="protein sequence ID" value="GJT30534.1"/>
    <property type="molecule type" value="Genomic_DNA"/>
</dbReference>
<organism evidence="3 4">
    <name type="scientific">Tanacetum coccineum</name>
    <dbReference type="NCBI Taxonomy" id="301880"/>
    <lineage>
        <taxon>Eukaryota</taxon>
        <taxon>Viridiplantae</taxon>
        <taxon>Streptophyta</taxon>
        <taxon>Embryophyta</taxon>
        <taxon>Tracheophyta</taxon>
        <taxon>Spermatophyta</taxon>
        <taxon>Magnoliopsida</taxon>
        <taxon>eudicotyledons</taxon>
        <taxon>Gunneridae</taxon>
        <taxon>Pentapetalae</taxon>
        <taxon>asterids</taxon>
        <taxon>campanulids</taxon>
        <taxon>Asterales</taxon>
        <taxon>Asteraceae</taxon>
        <taxon>Asteroideae</taxon>
        <taxon>Anthemideae</taxon>
        <taxon>Anthemidinae</taxon>
        <taxon>Tanacetum</taxon>
    </lineage>
</organism>
<protein>
    <submittedName>
        <fullName evidence="3">Reverse transcriptase domain-containing protein</fullName>
    </submittedName>
</protein>
<evidence type="ECO:0000313" key="3">
    <source>
        <dbReference type="EMBL" id="GJT30534.1"/>
    </source>
</evidence>
<feature type="region of interest" description="Disordered" evidence="1">
    <location>
        <begin position="438"/>
        <end position="466"/>
    </location>
</feature>
<feature type="domain" description="Retrotransposon gag" evidence="2">
    <location>
        <begin position="126"/>
        <end position="185"/>
    </location>
</feature>
<accession>A0ABQ5D126</accession>
<dbReference type="Gene3D" id="2.40.70.10">
    <property type="entry name" value="Acid Proteases"/>
    <property type="match status" value="1"/>
</dbReference>
<keyword evidence="3" id="KW-0548">Nucleotidyltransferase</keyword>
<sequence>MHTRSSSNLIVESTTIPRRRNRRRSKQIVKPELRTIVETPVATMADTRTMSELLQAPTEGYGDAIVIPAILAENFELKVGLLQLVTLSQFHGFERDDPHSHIRWFNKITSTLKYKNVPHDAIKLMLFPFSLEGAARIWLEKEPPRSIHTWENLVSKFVNYFFPPSKTTNLKNDITNFQQRFDETFNSLNAAAGGNLLNRTPRDALTIIENKSKVRISRNKPIVSKVSTTTSSPSPSPDVTALTEIVKELVLMNKATQQATVKAIEETCVTCGGPHPYYECLATGGNTFDACAAVGTYNQGGNGYRPQGDPNYRASNQMGPPGFPPPNVQNSQNYNQNRYNQNQGNYQAPNNQGFNQQRGQNFNQGNNNYQAPNYQAPNNQAQVGPSNELSNYMKSNEATLRAMQTQISNITPYGSGSLPSNTIANPRGDLKAITTRSGVSYDGPTIPSTSSPLPKVVKRDPEAKKDKHQLNASFRLEEAFAPGLTPTSMTLELANRSITYPVGVSKDVIVKVGKFHFLADFVVVDYDVDPRVPLIFERPFLRTARALIDVHGEELILRDGDEQLIFHADSTSKHPNKYGNELFNMINLIDITCEDRFPEVLKLKKSNHPSSGNPTPSSNFMVEFSSPSPIPYEDSDSLVEETDTLLSHFNDSSPDYETFCFDIKEKSSGSTNIHFDYSLPDYDAFYFDDNHIKEKSSGSTTTHFDISLLEYDSFIFDLSIDPCPLVDRSVSHHEEFADELAHILYPPKYDRFYFDLEADLGEFTSVLEKDLIDLSTKDFTNIKLNNSPLLLYDCDSSLSKEFSEIDLQVSFPLGNEDIVFNPRIIIIKGVQSHRFKVPLEFFSTISFESDPLFLIDSLEIDTSTSFPSGNEDKIFNPGILTSKVFTSRHSLGLSHRDSEAFKINKNFKSLMEIFPFFLLYYGWDISSLDVPLDHFVEIPSGEIKVHIEVLSVLWGNRLSILDGSLPLFRSRLYKFKEGDFLRLNLRDIEDILLLLVQKKITNLQRDVIFDLNVALRMFTRRVVILKRVEDLQLGVKSYQEKLNITKPVTFMSDISKRTPYTAYNNPQGIIYVDKYKRNRLDYFPKRRWSNLDKQRSRIMIKAIDKL</sequence>
<reference evidence="3" key="2">
    <citation type="submission" date="2022-01" db="EMBL/GenBank/DDBJ databases">
        <authorList>
            <person name="Yamashiro T."/>
            <person name="Shiraishi A."/>
            <person name="Satake H."/>
            <person name="Nakayama K."/>
        </authorList>
    </citation>
    <scope>NUCLEOTIDE SEQUENCE</scope>
</reference>
<feature type="region of interest" description="Disordered" evidence="1">
    <location>
        <begin position="302"/>
        <end position="370"/>
    </location>
</feature>
<evidence type="ECO:0000259" key="2">
    <source>
        <dbReference type="Pfam" id="PF03732"/>
    </source>
</evidence>
<proteinExistence type="predicted"/>
<comment type="caution">
    <text evidence="3">The sequence shown here is derived from an EMBL/GenBank/DDBJ whole genome shotgun (WGS) entry which is preliminary data.</text>
</comment>
<keyword evidence="3" id="KW-0808">Transferase</keyword>
<feature type="compositionally biased region" description="Basic and acidic residues" evidence="1">
    <location>
        <begin position="457"/>
        <end position="466"/>
    </location>
</feature>
<evidence type="ECO:0000313" key="4">
    <source>
        <dbReference type="Proteomes" id="UP001151760"/>
    </source>
</evidence>
<dbReference type="GO" id="GO:0003964">
    <property type="term" value="F:RNA-directed DNA polymerase activity"/>
    <property type="evidence" value="ECO:0007669"/>
    <property type="project" value="UniProtKB-KW"/>
</dbReference>
<dbReference type="Proteomes" id="UP001151760">
    <property type="component" value="Unassembled WGS sequence"/>
</dbReference>
<name>A0ABQ5D126_9ASTR</name>
<keyword evidence="3" id="KW-0695">RNA-directed DNA polymerase</keyword>
<evidence type="ECO:0000256" key="1">
    <source>
        <dbReference type="SAM" id="MobiDB-lite"/>
    </source>
</evidence>
<dbReference type="PANTHER" id="PTHR33067">
    <property type="entry name" value="RNA-DIRECTED DNA POLYMERASE-RELATED"/>
    <property type="match status" value="1"/>
</dbReference>